<feature type="region of interest" description="Disordered" evidence="1">
    <location>
        <begin position="67"/>
        <end position="86"/>
    </location>
</feature>
<sequence>MYSFHHYADDDYGAVFMVQELSLQAVVDTSFPKNGAKRHKAVISNDELEVRPCLGVLVTSIGETAIGQKEEALPSDSNDDDPMDTKEGYKDRTDLLMMGFKRWMPENVTTVEIWVQILERTVHRMSEHAYNFRHDIHQIRTALATVETIPPIDHAVDSRATTHQAMVLRQRLSQAIIVSLYILSMRQSSNYQI</sequence>
<evidence type="ECO:0000256" key="1">
    <source>
        <dbReference type="SAM" id="MobiDB-lite"/>
    </source>
</evidence>
<evidence type="ECO:0000313" key="3">
    <source>
        <dbReference type="Proteomes" id="UP001141806"/>
    </source>
</evidence>
<comment type="caution">
    <text evidence="2">The sequence shown here is derived from an EMBL/GenBank/DDBJ whole genome shotgun (WGS) entry which is preliminary data.</text>
</comment>
<reference evidence="2" key="1">
    <citation type="journal article" date="2023" name="Plant J.">
        <title>The genome of the king protea, Protea cynaroides.</title>
        <authorList>
            <person name="Chang J."/>
            <person name="Duong T.A."/>
            <person name="Schoeman C."/>
            <person name="Ma X."/>
            <person name="Roodt D."/>
            <person name="Barker N."/>
            <person name="Li Z."/>
            <person name="Van de Peer Y."/>
            <person name="Mizrachi E."/>
        </authorList>
    </citation>
    <scope>NUCLEOTIDE SEQUENCE</scope>
    <source>
        <tissue evidence="2">Young leaves</tissue>
    </source>
</reference>
<keyword evidence="3" id="KW-1185">Reference proteome</keyword>
<organism evidence="2 3">
    <name type="scientific">Protea cynaroides</name>
    <dbReference type="NCBI Taxonomy" id="273540"/>
    <lineage>
        <taxon>Eukaryota</taxon>
        <taxon>Viridiplantae</taxon>
        <taxon>Streptophyta</taxon>
        <taxon>Embryophyta</taxon>
        <taxon>Tracheophyta</taxon>
        <taxon>Spermatophyta</taxon>
        <taxon>Magnoliopsida</taxon>
        <taxon>Proteales</taxon>
        <taxon>Proteaceae</taxon>
        <taxon>Protea</taxon>
    </lineage>
</organism>
<dbReference type="EMBL" id="JAMYWD010000009">
    <property type="protein sequence ID" value="KAJ4960367.1"/>
    <property type="molecule type" value="Genomic_DNA"/>
</dbReference>
<evidence type="ECO:0000313" key="2">
    <source>
        <dbReference type="EMBL" id="KAJ4960367.1"/>
    </source>
</evidence>
<dbReference type="AlphaFoldDB" id="A0A9Q0H5Q4"/>
<gene>
    <name evidence="2" type="ORF">NE237_020277</name>
</gene>
<protein>
    <submittedName>
        <fullName evidence="2">Uncharacterized protein</fullName>
    </submittedName>
</protein>
<name>A0A9Q0H5Q4_9MAGN</name>
<dbReference type="Proteomes" id="UP001141806">
    <property type="component" value="Unassembled WGS sequence"/>
</dbReference>
<proteinExistence type="predicted"/>
<accession>A0A9Q0H5Q4</accession>